<dbReference type="EMBL" id="JABWUV010000003">
    <property type="protein sequence ID" value="KAF6369135.1"/>
    <property type="molecule type" value="Genomic_DNA"/>
</dbReference>
<accession>A0A7J7Z519</accession>
<reference evidence="2 3" key="1">
    <citation type="journal article" date="2020" name="Nature">
        <title>Six reference-quality genomes reveal evolution of bat adaptations.</title>
        <authorList>
            <person name="Jebb D."/>
            <person name="Huang Z."/>
            <person name="Pippel M."/>
            <person name="Hughes G.M."/>
            <person name="Lavrichenko K."/>
            <person name="Devanna P."/>
            <person name="Winkler S."/>
            <person name="Jermiin L.S."/>
            <person name="Skirmuntt E.C."/>
            <person name="Katzourakis A."/>
            <person name="Burkitt-Gray L."/>
            <person name="Ray D.A."/>
            <person name="Sullivan K.A.M."/>
            <person name="Roscito J.G."/>
            <person name="Kirilenko B.M."/>
            <person name="Davalos L.M."/>
            <person name="Corthals A.P."/>
            <person name="Power M.L."/>
            <person name="Jones G."/>
            <person name="Ransome R.D."/>
            <person name="Dechmann D.K.N."/>
            <person name="Locatelli A.G."/>
            <person name="Puechmaille S.J."/>
            <person name="Fedrigo O."/>
            <person name="Jarvis E.D."/>
            <person name="Hiller M."/>
            <person name="Vernes S.C."/>
            <person name="Myers E.W."/>
            <person name="Teeling E.C."/>
        </authorList>
    </citation>
    <scope>NUCLEOTIDE SEQUENCE [LARGE SCALE GENOMIC DNA]</scope>
    <source>
        <strain evidence="2">MMyoMyo1</strain>
        <tissue evidence="2">Flight muscle</tissue>
    </source>
</reference>
<sequence length="131" mass="14344">MCSSLLPEEQQPCNQHIPHPRSSSQASSTHWSEEQQPMQPVPVQRAAVARAANTHMRSSSSISNLPLSKEWQPEEQPSPSEEKQQCAACPDLRSSSHVSNPPTSEEQKPHLQPVPIQVAAAALSQPPSEEQ</sequence>
<feature type="region of interest" description="Disordered" evidence="1">
    <location>
        <begin position="1"/>
        <end position="131"/>
    </location>
</feature>
<dbReference type="Proteomes" id="UP000527355">
    <property type="component" value="Unassembled WGS sequence"/>
</dbReference>
<evidence type="ECO:0000313" key="2">
    <source>
        <dbReference type="EMBL" id="KAF6369135.1"/>
    </source>
</evidence>
<feature type="compositionally biased region" description="Low complexity" evidence="1">
    <location>
        <begin position="35"/>
        <end position="79"/>
    </location>
</feature>
<proteinExistence type="predicted"/>
<feature type="compositionally biased region" description="Polar residues" evidence="1">
    <location>
        <begin position="21"/>
        <end position="30"/>
    </location>
</feature>
<feature type="compositionally biased region" description="Polar residues" evidence="1">
    <location>
        <begin position="93"/>
        <end position="104"/>
    </location>
</feature>
<evidence type="ECO:0000313" key="3">
    <source>
        <dbReference type="Proteomes" id="UP000527355"/>
    </source>
</evidence>
<keyword evidence="3" id="KW-1185">Reference proteome</keyword>
<gene>
    <name evidence="2" type="ORF">mMyoMyo1_010540</name>
</gene>
<organism evidence="2 3">
    <name type="scientific">Myotis myotis</name>
    <name type="common">Greater mouse-eared bat</name>
    <name type="synonym">Vespertilio myotis</name>
    <dbReference type="NCBI Taxonomy" id="51298"/>
    <lineage>
        <taxon>Eukaryota</taxon>
        <taxon>Metazoa</taxon>
        <taxon>Chordata</taxon>
        <taxon>Craniata</taxon>
        <taxon>Vertebrata</taxon>
        <taxon>Euteleostomi</taxon>
        <taxon>Mammalia</taxon>
        <taxon>Eutheria</taxon>
        <taxon>Laurasiatheria</taxon>
        <taxon>Chiroptera</taxon>
        <taxon>Yangochiroptera</taxon>
        <taxon>Vespertilionidae</taxon>
        <taxon>Myotis</taxon>
    </lineage>
</organism>
<comment type="caution">
    <text evidence="2">The sequence shown here is derived from an EMBL/GenBank/DDBJ whole genome shotgun (WGS) entry which is preliminary data.</text>
</comment>
<protein>
    <submittedName>
        <fullName evidence="2">Uncharacterized protein</fullName>
    </submittedName>
</protein>
<name>A0A7J7Z519_MYOMY</name>
<dbReference type="AlphaFoldDB" id="A0A7J7Z519"/>
<evidence type="ECO:0000256" key="1">
    <source>
        <dbReference type="SAM" id="MobiDB-lite"/>
    </source>
</evidence>